<evidence type="ECO:0000313" key="6">
    <source>
        <dbReference type="EMBL" id="MBV6343035.1"/>
    </source>
</evidence>
<feature type="domain" description="SsuA/THI5-like" evidence="5">
    <location>
        <begin position="72"/>
        <end position="247"/>
    </location>
</feature>
<reference evidence="6 7" key="1">
    <citation type="journal article" date="2020" name="J Geophys Res Biogeosci">
        <title>Magnetotaxis as an Adaptation to Enable Bacterial Shuttling of Microbial Sulfur and Sulfur Cycling Across Aquatic Oxic#Anoxic Interfaces.</title>
        <authorList>
            <person name="Li J."/>
            <person name="Liu P."/>
            <person name="Wang J."/>
            <person name="Roberts A.P."/>
            <person name="Pan Y."/>
        </authorList>
    </citation>
    <scope>NUCLEOTIDE SEQUENCE [LARGE SCALE GENOMIC DNA]</scope>
    <source>
        <strain evidence="6 7">MYR-1_YQ</strain>
    </source>
</reference>
<evidence type="ECO:0000259" key="5">
    <source>
        <dbReference type="Pfam" id="PF09084"/>
    </source>
</evidence>
<name>A0ABS6S2F9_9BACT</name>
<organism evidence="6 7">
    <name type="scientific">Candidatus Magnetobacterium casense</name>
    <dbReference type="NCBI Taxonomy" id="1455061"/>
    <lineage>
        <taxon>Bacteria</taxon>
        <taxon>Pseudomonadati</taxon>
        <taxon>Nitrospirota</taxon>
        <taxon>Thermodesulfovibrionia</taxon>
        <taxon>Thermodesulfovibrionales</taxon>
        <taxon>Candidatus Magnetobacteriaceae</taxon>
        <taxon>Candidatus Magnetobacterium</taxon>
    </lineage>
</organism>
<dbReference type="PANTHER" id="PTHR30024:SF47">
    <property type="entry name" value="TAURINE-BINDING PERIPLASMIC PROTEIN"/>
    <property type="match status" value="1"/>
</dbReference>
<comment type="subcellular location">
    <subcellularLocation>
        <location evidence="1">Periplasm</location>
    </subcellularLocation>
</comment>
<evidence type="ECO:0000256" key="1">
    <source>
        <dbReference type="ARBA" id="ARBA00004418"/>
    </source>
</evidence>
<dbReference type="PANTHER" id="PTHR30024">
    <property type="entry name" value="ALIPHATIC SULFONATES-BINDING PROTEIN-RELATED"/>
    <property type="match status" value="1"/>
</dbReference>
<accession>A0ABS6S2F9</accession>
<proteinExistence type="inferred from homology"/>
<evidence type="ECO:0000313" key="7">
    <source>
        <dbReference type="Proteomes" id="UP001196980"/>
    </source>
</evidence>
<feature type="non-terminal residue" evidence="6">
    <location>
        <position position="347"/>
    </location>
</feature>
<dbReference type="RefSeq" id="WP_218253640.1">
    <property type="nucleotide sequence ID" value="NZ_JABXWD010000420.1"/>
</dbReference>
<dbReference type="Proteomes" id="UP001196980">
    <property type="component" value="Unassembled WGS sequence"/>
</dbReference>
<keyword evidence="3 4" id="KW-0732">Signal</keyword>
<gene>
    <name evidence="6" type="ORF">HWQ67_15755</name>
</gene>
<evidence type="ECO:0000256" key="4">
    <source>
        <dbReference type="SAM" id="SignalP"/>
    </source>
</evidence>
<comment type="caution">
    <text evidence="6">The sequence shown here is derived from an EMBL/GenBank/DDBJ whole genome shotgun (WGS) entry which is preliminary data.</text>
</comment>
<comment type="similarity">
    <text evidence="2">Belongs to the bacterial solute-binding protein SsuA/TauA family.</text>
</comment>
<dbReference type="EMBL" id="JABXWD010000420">
    <property type="protein sequence ID" value="MBV6343035.1"/>
    <property type="molecule type" value="Genomic_DNA"/>
</dbReference>
<sequence length="347" mass="38097">MAVIAVLLTVVVCSLAVAYTSTEPPVDPLYLKYEFGNGKNVINVGIQPMYLPANIITEVMRCDAVLYDTLKDLGMEIRFFPFSKGRDVNYFLLRGDLQVGVGGDLPAIVAASTDKVVVASLMQYGFTSVVTKQHTRIKDLRGTKIGYAFGSNAHYTLLSAMSIEGNIPKDVRLVKMEVTDMVAALRAHKIDAFAAWEPTVTEALITLPGSDVIYSKVSSGFMYFGKDFYASHPDAAEAIVASELRALRWLQRGKNNLLTAAKWALDRQKSFSGKPSPLTPEHIAEIALKDLPGMNTDPRLPMGNFAQHGTMSEEFDFLKSIGFIPSGMSIDIVYKNFQPGIIERIAN</sequence>
<dbReference type="InterPro" id="IPR015168">
    <property type="entry name" value="SsuA/THI5"/>
</dbReference>
<dbReference type="Pfam" id="PF09084">
    <property type="entry name" value="NMT1"/>
    <property type="match status" value="1"/>
</dbReference>
<keyword evidence="7" id="KW-1185">Reference proteome</keyword>
<feature type="signal peptide" evidence="4">
    <location>
        <begin position="1"/>
        <end position="18"/>
    </location>
</feature>
<feature type="chain" id="PRO_5045487058" evidence="4">
    <location>
        <begin position="19"/>
        <end position="347"/>
    </location>
</feature>
<evidence type="ECO:0000256" key="3">
    <source>
        <dbReference type="ARBA" id="ARBA00022729"/>
    </source>
</evidence>
<evidence type="ECO:0000256" key="2">
    <source>
        <dbReference type="ARBA" id="ARBA00010742"/>
    </source>
</evidence>
<protein>
    <submittedName>
        <fullName evidence="6">ABC transporter substrate-binding protein</fullName>
    </submittedName>
</protein>